<feature type="domain" description="Zinc finger CGNR" evidence="1">
    <location>
        <begin position="183"/>
        <end position="226"/>
    </location>
</feature>
<evidence type="ECO:0000259" key="1">
    <source>
        <dbReference type="Pfam" id="PF11706"/>
    </source>
</evidence>
<keyword evidence="3" id="KW-1185">Reference proteome</keyword>
<dbReference type="EMBL" id="JBHUFB010000007">
    <property type="protein sequence ID" value="MFD1811416.1"/>
    <property type="molecule type" value="Genomic_DNA"/>
</dbReference>
<dbReference type="Proteomes" id="UP001597286">
    <property type="component" value="Unassembled WGS sequence"/>
</dbReference>
<dbReference type="PANTHER" id="PTHR35525">
    <property type="entry name" value="BLL6575 PROTEIN"/>
    <property type="match status" value="1"/>
</dbReference>
<dbReference type="Pfam" id="PF11706">
    <property type="entry name" value="zf-CGNR"/>
    <property type="match status" value="1"/>
</dbReference>
<dbReference type="InterPro" id="IPR010852">
    <property type="entry name" value="ABATE"/>
</dbReference>
<evidence type="ECO:0000313" key="2">
    <source>
        <dbReference type="EMBL" id="MFD1811416.1"/>
    </source>
</evidence>
<dbReference type="InterPro" id="IPR023286">
    <property type="entry name" value="ABATE_dom_sf"/>
</dbReference>
<dbReference type="InterPro" id="IPR021005">
    <property type="entry name" value="Znf_CGNR"/>
</dbReference>
<accession>A0ABW4NYZ7</accession>
<dbReference type="PANTHER" id="PTHR35525:SF3">
    <property type="entry name" value="BLL6575 PROTEIN"/>
    <property type="match status" value="1"/>
</dbReference>
<dbReference type="SUPFAM" id="SSF160904">
    <property type="entry name" value="Jann2411-like"/>
    <property type="match status" value="1"/>
</dbReference>
<gene>
    <name evidence="2" type="ORF">ACFSJG_04260</name>
</gene>
<protein>
    <submittedName>
        <fullName evidence="2">CGNR zinc finger domain-containing protein</fullName>
    </submittedName>
</protein>
<sequence>MRTSATVGSSVVGPIASGFATGRGWARERGAFLLKSPVVETKDRRRSGFPFRSDQLCLDFVASVAKRDMGDVELLNTGDDLQTWLYVAGLSPTLGPVTGDQLGSARQLREAINHVTRARVDGHRPEPACIDVINRAAVFGPPHQTLSIDGTTAVPAPPAPVEQILSIVARDAIDLFSGTFRDRVRRCLGHDCSLYFVDRSRRGGRRWCSMAACGEKASSASYRARQRATTGSPA</sequence>
<dbReference type="RefSeq" id="WP_378483965.1">
    <property type="nucleotide sequence ID" value="NZ_JBHUFB010000007.1"/>
</dbReference>
<reference evidence="3" key="1">
    <citation type="journal article" date="2019" name="Int. J. Syst. Evol. Microbiol.">
        <title>The Global Catalogue of Microorganisms (GCM) 10K type strain sequencing project: providing services to taxonomists for standard genome sequencing and annotation.</title>
        <authorList>
            <consortium name="The Broad Institute Genomics Platform"/>
            <consortium name="The Broad Institute Genome Sequencing Center for Infectious Disease"/>
            <person name="Wu L."/>
            <person name="Ma J."/>
        </authorList>
    </citation>
    <scope>NUCLEOTIDE SEQUENCE [LARGE SCALE GENOMIC DNA]</scope>
    <source>
        <strain evidence="3">DT72</strain>
    </source>
</reference>
<dbReference type="Pfam" id="PF07336">
    <property type="entry name" value="ABATE"/>
    <property type="match status" value="1"/>
</dbReference>
<name>A0ABW4NYZ7_9NOCA</name>
<dbReference type="Gene3D" id="1.10.3300.10">
    <property type="entry name" value="Jann2411-like domain"/>
    <property type="match status" value="1"/>
</dbReference>
<proteinExistence type="predicted"/>
<comment type="caution">
    <text evidence="2">The sequence shown here is derived from an EMBL/GenBank/DDBJ whole genome shotgun (WGS) entry which is preliminary data.</text>
</comment>
<evidence type="ECO:0000313" key="3">
    <source>
        <dbReference type="Proteomes" id="UP001597286"/>
    </source>
</evidence>
<organism evidence="2 3">
    <name type="scientific">Rhodococcus gannanensis</name>
    <dbReference type="NCBI Taxonomy" id="1960308"/>
    <lineage>
        <taxon>Bacteria</taxon>
        <taxon>Bacillati</taxon>
        <taxon>Actinomycetota</taxon>
        <taxon>Actinomycetes</taxon>
        <taxon>Mycobacteriales</taxon>
        <taxon>Nocardiaceae</taxon>
        <taxon>Rhodococcus</taxon>
    </lineage>
</organism>